<dbReference type="Gene3D" id="3.40.50.720">
    <property type="entry name" value="NAD(P)-binding Rossmann-like Domain"/>
    <property type="match status" value="1"/>
</dbReference>
<reference evidence="4 5" key="1">
    <citation type="journal article" date="2018" name="PLoS Pathog.">
        <title>Evolution of structural diversity of trichothecenes, a family of toxins produced by plant pathogenic and entomopathogenic fungi.</title>
        <authorList>
            <person name="Proctor R.H."/>
            <person name="McCormick S.P."/>
            <person name="Kim H.S."/>
            <person name="Cardoza R.E."/>
            <person name="Stanley A.M."/>
            <person name="Lindo L."/>
            <person name="Kelly A."/>
            <person name="Brown D.W."/>
            <person name="Lee T."/>
            <person name="Vaughan M.M."/>
            <person name="Alexander N.J."/>
            <person name="Busman M."/>
            <person name="Gutierrez S."/>
        </authorList>
    </citation>
    <scope>NUCLEOTIDE SEQUENCE [LARGE SCALE GENOMIC DNA]</scope>
    <source>
        <strain evidence="4 5">IBT 40837</strain>
    </source>
</reference>
<dbReference type="InterPro" id="IPR008030">
    <property type="entry name" value="NmrA-like"/>
</dbReference>
<keyword evidence="5" id="KW-1185">Reference proteome</keyword>
<evidence type="ECO:0000256" key="1">
    <source>
        <dbReference type="ARBA" id="ARBA00006328"/>
    </source>
</evidence>
<evidence type="ECO:0000313" key="5">
    <source>
        <dbReference type="Proteomes" id="UP000266272"/>
    </source>
</evidence>
<accession>A0A395NMH4</accession>
<dbReference type="EMBL" id="PXOA01000293">
    <property type="protein sequence ID" value="RFU77228.1"/>
    <property type="molecule type" value="Genomic_DNA"/>
</dbReference>
<dbReference type="AlphaFoldDB" id="A0A395NMH4"/>
<sequence>MATKKIVTVVGATGAQGGSVVDYLLKSKPQEYTIRAITRSPESISAKALACRGVQVVQAELTDSAALKTAFAGSYAIFAVTNFWGLLEQTRRQFSAEQDVGLLASRAAAIETQMGINMVDAALATDTLQHYFWSTLTDAYTVSGGKSQPPHYESKAKVTRYIKSKPELLAKTTFVWCSYYATNFAWDALKPIYVPALGQYLQIQATPSDQPIACIGNTRSNFGIFVGAALAQPEKTRRGQTVFAFVEKTTLGGLLKTWAEAHNVKATYVHIARETYFSAWPMEAQEFTLGMEFWDTIRDKEWTGEDIFLTYSDLGIDIEKLKGVKDSFAELEHLM</sequence>
<organism evidence="4 5">
    <name type="scientific">Trichoderma arundinaceum</name>
    <dbReference type="NCBI Taxonomy" id="490622"/>
    <lineage>
        <taxon>Eukaryota</taxon>
        <taxon>Fungi</taxon>
        <taxon>Dikarya</taxon>
        <taxon>Ascomycota</taxon>
        <taxon>Pezizomycotina</taxon>
        <taxon>Sordariomycetes</taxon>
        <taxon>Hypocreomycetidae</taxon>
        <taxon>Hypocreales</taxon>
        <taxon>Hypocreaceae</taxon>
        <taxon>Trichoderma</taxon>
    </lineage>
</organism>
<dbReference type="Pfam" id="PF05368">
    <property type="entry name" value="NmrA"/>
    <property type="match status" value="1"/>
</dbReference>
<dbReference type="OrthoDB" id="300709at2759"/>
<keyword evidence="2" id="KW-0521">NADP</keyword>
<dbReference type="Proteomes" id="UP000266272">
    <property type="component" value="Unassembled WGS sequence"/>
</dbReference>
<evidence type="ECO:0000313" key="4">
    <source>
        <dbReference type="EMBL" id="RFU77228.1"/>
    </source>
</evidence>
<evidence type="ECO:0000256" key="2">
    <source>
        <dbReference type="ARBA" id="ARBA00022857"/>
    </source>
</evidence>
<dbReference type="InterPro" id="IPR051164">
    <property type="entry name" value="NmrA-like_oxidored"/>
</dbReference>
<proteinExistence type="inferred from homology"/>
<dbReference type="GO" id="GO:0005634">
    <property type="term" value="C:nucleus"/>
    <property type="evidence" value="ECO:0007669"/>
    <property type="project" value="TreeGrafter"/>
</dbReference>
<name>A0A395NMH4_TRIAR</name>
<dbReference type="Gene3D" id="3.90.25.10">
    <property type="entry name" value="UDP-galactose 4-epimerase, domain 1"/>
    <property type="match status" value="1"/>
</dbReference>
<dbReference type="SUPFAM" id="SSF51735">
    <property type="entry name" value="NAD(P)-binding Rossmann-fold domains"/>
    <property type="match status" value="1"/>
</dbReference>
<comment type="caution">
    <text evidence="4">The sequence shown here is derived from an EMBL/GenBank/DDBJ whole genome shotgun (WGS) entry which is preliminary data.</text>
</comment>
<dbReference type="PANTHER" id="PTHR42748">
    <property type="entry name" value="NITROGEN METABOLITE REPRESSION PROTEIN NMRA FAMILY MEMBER"/>
    <property type="match status" value="1"/>
</dbReference>
<dbReference type="PANTHER" id="PTHR42748:SF28">
    <property type="entry name" value="NMRA-LIKE DOMAIN-CONTAINING PROTEIN"/>
    <property type="match status" value="1"/>
</dbReference>
<dbReference type="InterPro" id="IPR036291">
    <property type="entry name" value="NAD(P)-bd_dom_sf"/>
</dbReference>
<gene>
    <name evidence="4" type="ORF">TARUN_5009</name>
</gene>
<comment type="similarity">
    <text evidence="1">Belongs to the NmrA-type oxidoreductase family.</text>
</comment>
<feature type="domain" description="NmrA-like" evidence="3">
    <location>
        <begin position="3"/>
        <end position="292"/>
    </location>
</feature>
<evidence type="ECO:0000259" key="3">
    <source>
        <dbReference type="Pfam" id="PF05368"/>
    </source>
</evidence>
<protein>
    <recommendedName>
        <fullName evidence="3">NmrA-like domain-containing protein</fullName>
    </recommendedName>
</protein>